<dbReference type="EMBL" id="JPFU01000002">
    <property type="protein sequence ID" value="KEQ38678.1"/>
    <property type="molecule type" value="Genomic_DNA"/>
</dbReference>
<protein>
    <submittedName>
        <fullName evidence="1">Uncharacterized protein</fullName>
    </submittedName>
</protein>
<sequence>MEVFVAKLNVEPTVLDLYEEANLLETVIPTSLNMIFDRLDEDKGIIGYRITNDIESIKKSKLYQEILQYRENLISEYYKVVAIFEDSGEIVYSKAYMSLRSMLKAKIDELFVTFPFLKNSEEIKVSSFSKGKISEIQMGITYIDRVNRIEKFLFYNSKDIRVINFYYDTSCEWIYIPVSMLITDDIVNELNSIISEIEDKINNFKNITDIGNVSVNLVYDDFKIKPGKYKEIIVTKVYPNGHPALDRGKALRAARIETKYKAAQGETFNELEIEDEAKVDAEKGYLSSIFARGKNLIENTILRRNIRED</sequence>
<accession>A0A081Q6V5</accession>
<name>A0A081Q6V5_STRMT</name>
<dbReference type="RefSeq" id="WP_042900102.1">
    <property type="nucleotide sequence ID" value="NZ_JPFU01000002.1"/>
</dbReference>
<dbReference type="Proteomes" id="UP000028090">
    <property type="component" value="Unassembled WGS sequence"/>
</dbReference>
<comment type="caution">
    <text evidence="1">The sequence shown here is derived from an EMBL/GenBank/DDBJ whole genome shotgun (WGS) entry which is preliminary data.</text>
</comment>
<dbReference type="AlphaFoldDB" id="A0A081Q6V5"/>
<gene>
    <name evidence="1" type="ORF">SK629_0083</name>
</gene>
<proteinExistence type="predicted"/>
<organism evidence="1 2">
    <name type="scientific">Streptococcus mitis</name>
    <dbReference type="NCBI Taxonomy" id="28037"/>
    <lineage>
        <taxon>Bacteria</taxon>
        <taxon>Bacillati</taxon>
        <taxon>Bacillota</taxon>
        <taxon>Bacilli</taxon>
        <taxon>Lactobacillales</taxon>
        <taxon>Streptococcaceae</taxon>
        <taxon>Streptococcus</taxon>
        <taxon>Streptococcus mitis group</taxon>
    </lineage>
</organism>
<dbReference type="PATRIC" id="fig|28037.95.peg.74"/>
<evidence type="ECO:0000313" key="1">
    <source>
        <dbReference type="EMBL" id="KEQ38678.1"/>
    </source>
</evidence>
<evidence type="ECO:0000313" key="2">
    <source>
        <dbReference type="Proteomes" id="UP000028090"/>
    </source>
</evidence>
<reference evidence="1 2" key="1">
    <citation type="submission" date="2014-05" db="EMBL/GenBank/DDBJ databases">
        <authorList>
            <person name="Daugherty S.C."/>
            <person name="Tallon L.J."/>
            <person name="Sadzewicz L."/>
            <person name="Kilian M."/>
            <person name="Tettelin H."/>
        </authorList>
    </citation>
    <scope>NUCLEOTIDE SEQUENCE [LARGE SCALE GENOMIC DNA]</scope>
    <source>
        <strain evidence="1 2">SK629</strain>
    </source>
</reference>